<evidence type="ECO:0000313" key="5">
    <source>
        <dbReference type="EMBL" id="MBN8236520.1"/>
    </source>
</evidence>
<evidence type="ECO:0000313" key="6">
    <source>
        <dbReference type="Proteomes" id="UP000663970"/>
    </source>
</evidence>
<dbReference type="InterPro" id="IPR050682">
    <property type="entry name" value="ModA/WtpA"/>
</dbReference>
<evidence type="ECO:0000256" key="2">
    <source>
        <dbReference type="ARBA" id="ARBA00022723"/>
    </source>
</evidence>
<dbReference type="PROSITE" id="PS51257">
    <property type="entry name" value="PROKAR_LIPOPROTEIN"/>
    <property type="match status" value="1"/>
</dbReference>
<proteinExistence type="inferred from homology"/>
<evidence type="ECO:0000256" key="1">
    <source>
        <dbReference type="ARBA" id="ARBA00009175"/>
    </source>
</evidence>
<name>A0ABS3DYS6_9BACI</name>
<feature type="signal peptide" evidence="4">
    <location>
        <begin position="1"/>
        <end position="22"/>
    </location>
</feature>
<dbReference type="Proteomes" id="UP000663970">
    <property type="component" value="Unassembled WGS sequence"/>
</dbReference>
<dbReference type="PANTHER" id="PTHR30632:SF0">
    <property type="entry name" value="SULFATE-BINDING PROTEIN"/>
    <property type="match status" value="1"/>
</dbReference>
<dbReference type="PIRSF" id="PIRSF004846">
    <property type="entry name" value="ModA"/>
    <property type="match status" value="1"/>
</dbReference>
<dbReference type="PANTHER" id="PTHR30632">
    <property type="entry name" value="MOLYBDATE-BINDING PERIPLASMIC PROTEIN"/>
    <property type="match status" value="1"/>
</dbReference>
<comment type="similarity">
    <text evidence="1">Belongs to the bacterial solute-binding protein ModA family.</text>
</comment>
<protein>
    <submittedName>
        <fullName evidence="5">Molybdate ABC transporter substrate-binding protein</fullName>
    </submittedName>
</protein>
<dbReference type="Gene3D" id="3.40.190.10">
    <property type="entry name" value="Periplasmic binding protein-like II"/>
    <property type="match status" value="2"/>
</dbReference>
<gene>
    <name evidence="5" type="primary">modA</name>
    <name evidence="5" type="ORF">JF544_14740</name>
</gene>
<evidence type="ECO:0000256" key="4">
    <source>
        <dbReference type="SAM" id="SignalP"/>
    </source>
</evidence>
<evidence type="ECO:0000256" key="3">
    <source>
        <dbReference type="ARBA" id="ARBA00022729"/>
    </source>
</evidence>
<keyword evidence="6" id="KW-1185">Reference proteome</keyword>
<dbReference type="RefSeq" id="WP_206935004.1">
    <property type="nucleotide sequence ID" value="NZ_JAEKJY010000004.1"/>
</dbReference>
<keyword evidence="3 4" id="KW-0732">Signal</keyword>
<comment type="caution">
    <text evidence="5">The sequence shown here is derived from an EMBL/GenBank/DDBJ whole genome shotgun (WGS) entry which is preliminary data.</text>
</comment>
<accession>A0ABS3DYS6</accession>
<sequence length="259" mass="27954">MKKSIWAASVFLLFFSAGCANASEKPTVTIAAAASLTDVMEEIVPSYEEACNVDVTLLLGSSGKLARQIEQGAPVDVFLSADTRWTTYLKERGYTDEAQMETFAENRLVVISHHEHAAAGSLEALKSAAEDQTTAIGNPDSVPAGTYTKQALETIHLWDQMEDQMVFAGDVRQVLTYVESGDADYGVVYASDAFTSDKVHVTAEVDPSLHESIIYPAAVITKSRTEEAASDFITFLSTEAAGKTLENYGFTAIGDETNK</sequence>
<keyword evidence="2" id="KW-0479">Metal-binding</keyword>
<dbReference type="Pfam" id="PF13531">
    <property type="entry name" value="SBP_bac_11"/>
    <property type="match status" value="1"/>
</dbReference>
<dbReference type="NCBIfam" id="TIGR01256">
    <property type="entry name" value="modA"/>
    <property type="match status" value="1"/>
</dbReference>
<dbReference type="EMBL" id="JAEKJY010000004">
    <property type="protein sequence ID" value="MBN8236520.1"/>
    <property type="molecule type" value="Genomic_DNA"/>
</dbReference>
<organism evidence="5 6">
    <name type="scientific">Halobacillus kuroshimensis</name>
    <dbReference type="NCBI Taxonomy" id="302481"/>
    <lineage>
        <taxon>Bacteria</taxon>
        <taxon>Bacillati</taxon>
        <taxon>Bacillota</taxon>
        <taxon>Bacilli</taxon>
        <taxon>Bacillales</taxon>
        <taxon>Bacillaceae</taxon>
        <taxon>Halobacillus</taxon>
    </lineage>
</organism>
<feature type="chain" id="PRO_5047368250" evidence="4">
    <location>
        <begin position="23"/>
        <end position="259"/>
    </location>
</feature>
<dbReference type="InterPro" id="IPR005950">
    <property type="entry name" value="ModA"/>
</dbReference>
<reference evidence="5 6" key="1">
    <citation type="submission" date="2020-12" db="EMBL/GenBank/DDBJ databases">
        <title>Oil enriched cultivation method for isolating marine PHA-producing bacteria.</title>
        <authorList>
            <person name="Zheng W."/>
            <person name="Yu S."/>
            <person name="Huang Y."/>
        </authorList>
    </citation>
    <scope>NUCLEOTIDE SEQUENCE [LARGE SCALE GENOMIC DNA]</scope>
    <source>
        <strain evidence="5 6">SY-2-6</strain>
    </source>
</reference>
<dbReference type="SUPFAM" id="SSF53850">
    <property type="entry name" value="Periplasmic binding protein-like II"/>
    <property type="match status" value="1"/>
</dbReference>